<proteinExistence type="inferred from homology"/>
<evidence type="ECO:0000256" key="9">
    <source>
        <dbReference type="SAM" id="Phobius"/>
    </source>
</evidence>
<evidence type="ECO:0000256" key="5">
    <source>
        <dbReference type="ARBA" id="ARBA00022692"/>
    </source>
</evidence>
<dbReference type="Pfam" id="PF07690">
    <property type="entry name" value="MFS_1"/>
    <property type="match status" value="1"/>
</dbReference>
<feature type="transmembrane region" description="Helical" evidence="9">
    <location>
        <begin position="218"/>
        <end position="239"/>
    </location>
</feature>
<keyword evidence="7 9" id="KW-0472">Membrane</keyword>
<dbReference type="Gene3D" id="1.20.1250.20">
    <property type="entry name" value="MFS general substrate transporter like domains"/>
    <property type="match status" value="1"/>
</dbReference>
<dbReference type="InterPro" id="IPR004638">
    <property type="entry name" value="EmrB-like"/>
</dbReference>
<organism evidence="11 12">
    <name type="scientific">Corynebacterium matruchotii</name>
    <dbReference type="NCBI Taxonomy" id="43768"/>
    <lineage>
        <taxon>Bacteria</taxon>
        <taxon>Bacillati</taxon>
        <taxon>Actinomycetota</taxon>
        <taxon>Actinomycetes</taxon>
        <taxon>Mycobacteriales</taxon>
        <taxon>Corynebacteriaceae</taxon>
        <taxon>Corynebacterium</taxon>
    </lineage>
</organism>
<feature type="domain" description="Major facilitator superfamily (MFS) profile" evidence="10">
    <location>
        <begin position="33"/>
        <end position="520"/>
    </location>
</feature>
<keyword evidence="6 9" id="KW-1133">Transmembrane helix</keyword>
<comment type="caution">
    <text evidence="11">The sequence shown here is derived from an EMBL/GenBank/DDBJ whole genome shotgun (WGS) entry which is preliminary data.</text>
</comment>
<dbReference type="InterPro" id="IPR020846">
    <property type="entry name" value="MFS_dom"/>
</dbReference>
<feature type="transmembrane region" description="Helical" evidence="9">
    <location>
        <begin position="286"/>
        <end position="306"/>
    </location>
</feature>
<evidence type="ECO:0000256" key="1">
    <source>
        <dbReference type="ARBA" id="ARBA00004651"/>
    </source>
</evidence>
<feature type="transmembrane region" description="Helical" evidence="9">
    <location>
        <begin position="352"/>
        <end position="371"/>
    </location>
</feature>
<dbReference type="AlphaFoldDB" id="A0A6H9XMN4"/>
<feature type="transmembrane region" description="Helical" evidence="9">
    <location>
        <begin position="493"/>
        <end position="515"/>
    </location>
</feature>
<protein>
    <submittedName>
        <fullName evidence="11">Permease of the major facilitator superfamily</fullName>
    </submittedName>
</protein>
<dbReference type="InterPro" id="IPR011701">
    <property type="entry name" value="MFS"/>
</dbReference>
<evidence type="ECO:0000256" key="3">
    <source>
        <dbReference type="ARBA" id="ARBA00022448"/>
    </source>
</evidence>
<feature type="transmembrane region" description="Helical" evidence="9">
    <location>
        <begin position="123"/>
        <end position="144"/>
    </location>
</feature>
<feature type="transmembrane region" description="Helical" evidence="9">
    <location>
        <begin position="67"/>
        <end position="86"/>
    </location>
</feature>
<feature type="transmembrane region" description="Helical" evidence="9">
    <location>
        <begin position="326"/>
        <end position="345"/>
    </location>
</feature>
<name>A0A6H9XMN4_9CORY</name>
<keyword evidence="5 9" id="KW-0812">Transmembrane</keyword>
<comment type="subcellular location">
    <subcellularLocation>
        <location evidence="1">Cell membrane</location>
        <topology evidence="1">Multi-pass membrane protein</topology>
    </subcellularLocation>
</comment>
<evidence type="ECO:0000256" key="7">
    <source>
        <dbReference type="ARBA" id="ARBA00023136"/>
    </source>
</evidence>
<dbReference type="GO" id="GO:0005886">
    <property type="term" value="C:plasma membrane"/>
    <property type="evidence" value="ECO:0007669"/>
    <property type="project" value="UniProtKB-SubCell"/>
</dbReference>
<comment type="similarity">
    <text evidence="2">Belongs to the major facilitator superfamily. TCR/Tet family.</text>
</comment>
<evidence type="ECO:0000256" key="6">
    <source>
        <dbReference type="ARBA" id="ARBA00022989"/>
    </source>
</evidence>
<feature type="transmembrane region" description="Helical" evidence="9">
    <location>
        <begin position="245"/>
        <end position="266"/>
    </location>
</feature>
<accession>A0A6H9XMN4</accession>
<dbReference type="PANTHER" id="PTHR23501:SF197">
    <property type="entry name" value="COMD"/>
    <property type="match status" value="1"/>
</dbReference>
<feature type="transmembrane region" description="Helical" evidence="9">
    <location>
        <begin position="377"/>
        <end position="400"/>
    </location>
</feature>
<dbReference type="PRINTS" id="PR01036">
    <property type="entry name" value="TCRTETB"/>
</dbReference>
<feature type="transmembrane region" description="Helical" evidence="9">
    <location>
        <begin position="186"/>
        <end position="206"/>
    </location>
</feature>
<dbReference type="SUPFAM" id="SSF103473">
    <property type="entry name" value="MFS general substrate transporter"/>
    <property type="match status" value="1"/>
</dbReference>
<feature type="transmembrane region" description="Helical" evidence="9">
    <location>
        <begin position="29"/>
        <end position="47"/>
    </location>
</feature>
<feature type="transmembrane region" description="Helical" evidence="9">
    <location>
        <begin position="98"/>
        <end position="117"/>
    </location>
</feature>
<dbReference type="CDD" id="cd17502">
    <property type="entry name" value="MFS_Azr1_MDR_like"/>
    <property type="match status" value="1"/>
</dbReference>
<dbReference type="Gene3D" id="1.20.1720.10">
    <property type="entry name" value="Multidrug resistance protein D"/>
    <property type="match status" value="1"/>
</dbReference>
<keyword evidence="3" id="KW-0813">Transport</keyword>
<evidence type="ECO:0000256" key="8">
    <source>
        <dbReference type="SAM" id="MobiDB-lite"/>
    </source>
</evidence>
<keyword evidence="4" id="KW-1003">Cell membrane</keyword>
<dbReference type="NCBIfam" id="TIGR00711">
    <property type="entry name" value="efflux_EmrB"/>
    <property type="match status" value="1"/>
</dbReference>
<dbReference type="GO" id="GO:0022857">
    <property type="term" value="F:transmembrane transporter activity"/>
    <property type="evidence" value="ECO:0007669"/>
    <property type="project" value="InterPro"/>
</dbReference>
<feature type="transmembrane region" description="Helical" evidence="9">
    <location>
        <begin position="156"/>
        <end position="174"/>
    </location>
</feature>
<evidence type="ECO:0000259" key="10">
    <source>
        <dbReference type="PROSITE" id="PS50850"/>
    </source>
</evidence>
<evidence type="ECO:0000313" key="11">
    <source>
        <dbReference type="EMBL" id="SPW24138.1"/>
    </source>
</evidence>
<dbReference type="FunFam" id="1.20.1720.10:FF:000004">
    <property type="entry name" value="EmrB/QacA family drug resistance transporter"/>
    <property type="match status" value="1"/>
</dbReference>
<dbReference type="InterPro" id="IPR036259">
    <property type="entry name" value="MFS_trans_sf"/>
</dbReference>
<dbReference type="PROSITE" id="PS50850">
    <property type="entry name" value="MFS"/>
    <property type="match status" value="1"/>
</dbReference>
<dbReference type="PANTHER" id="PTHR23501">
    <property type="entry name" value="MAJOR FACILITATOR SUPERFAMILY"/>
    <property type="match status" value="1"/>
</dbReference>
<dbReference type="EMBL" id="UARK01000001">
    <property type="protein sequence ID" value="SPW24138.1"/>
    <property type="molecule type" value="Genomic_DNA"/>
</dbReference>
<dbReference type="Proteomes" id="UP000249886">
    <property type="component" value="Unassembled WGS sequence"/>
</dbReference>
<evidence type="ECO:0000256" key="4">
    <source>
        <dbReference type="ARBA" id="ARBA00022475"/>
    </source>
</evidence>
<feature type="region of interest" description="Disordered" evidence="8">
    <location>
        <begin position="1"/>
        <end position="22"/>
    </location>
</feature>
<evidence type="ECO:0000313" key="12">
    <source>
        <dbReference type="Proteomes" id="UP000249886"/>
    </source>
</evidence>
<evidence type="ECO:0000256" key="2">
    <source>
        <dbReference type="ARBA" id="ARBA00007520"/>
    </source>
</evidence>
<gene>
    <name evidence="11" type="primary">bmr3_2</name>
    <name evidence="11" type="ORF">NCTC10254_00503</name>
</gene>
<reference evidence="11 12" key="1">
    <citation type="submission" date="2018-06" db="EMBL/GenBank/DDBJ databases">
        <authorList>
            <consortium name="Pathogen Informatics"/>
            <person name="Doyle S."/>
        </authorList>
    </citation>
    <scope>NUCLEOTIDE SEQUENCE [LARGE SCALE GENOMIC DNA]</scope>
    <source>
        <strain evidence="11 12">NCTC10254</strain>
    </source>
</reference>
<sequence length="528" mass="56304">MTTKLTTEDVPQPVVPPQSPTGQDANKRTIFMVFAGLIVSMLLSALDQTVFSTALPTIVGELDGVNHMLWVTTGYLVAVTIMMPIYGKLGDMMGRKTLFLGALTVFLIGSVIGGFATNMTWLIIARVVQGLGGGGLMILSQAIIADIVPVRDRGKYMGVMGAVFGLSSVVGPVLGGWFAESIGWRWVFWMNLPIGIIAIIIAATVLKLPKHDTKFTFDVWGTLTMAVAVTSIILIASWGGVEYEWGSATIINLIITAIVFSALFVWAEATATDPLIPLKVFQSRNFVLATITGLFIGIAMFGVLAYMPTYLQMVTGVNATGSGLMMFPMVVGLMGMAMTTGALASKTGKYKWMPIASMVVLAISLWLLSTLTVETPLWVLLSYMFLLGAGIGLGMQILVLVVQNSFSDHEVGMATASNNFFREIGASLGGAFVGAQFTTRLTDLLGERMSALGPAVASAMGGGKMDMNSLTPARVNQLPDAIHDVIVGAYNDALTPVFLLLIPMIAAGFVTVMFIKEVPLRAKLETAE</sequence>